<dbReference type="Proteomes" id="UP000734854">
    <property type="component" value="Unassembled WGS sequence"/>
</dbReference>
<dbReference type="PANTHER" id="PTHR48476:SF1">
    <property type="entry name" value="SHORT-CHAIN DEHYDROGENASE TIC 32, CHLOROPLASTIC-LIKE"/>
    <property type="match status" value="1"/>
</dbReference>
<accession>A0A8J5GWU3</accession>
<evidence type="ECO:0000313" key="2">
    <source>
        <dbReference type="Proteomes" id="UP000734854"/>
    </source>
</evidence>
<proteinExistence type="predicted"/>
<dbReference type="Pfam" id="PF00106">
    <property type="entry name" value="adh_short"/>
    <property type="match status" value="1"/>
</dbReference>
<comment type="caution">
    <text evidence="1">The sequence shown here is derived from an EMBL/GenBank/DDBJ whole genome shotgun (WGS) entry which is preliminary data.</text>
</comment>
<dbReference type="InterPro" id="IPR036291">
    <property type="entry name" value="NAD(P)-bd_dom_sf"/>
</dbReference>
<organism evidence="1 2">
    <name type="scientific">Zingiber officinale</name>
    <name type="common">Ginger</name>
    <name type="synonym">Amomum zingiber</name>
    <dbReference type="NCBI Taxonomy" id="94328"/>
    <lineage>
        <taxon>Eukaryota</taxon>
        <taxon>Viridiplantae</taxon>
        <taxon>Streptophyta</taxon>
        <taxon>Embryophyta</taxon>
        <taxon>Tracheophyta</taxon>
        <taxon>Spermatophyta</taxon>
        <taxon>Magnoliopsida</taxon>
        <taxon>Liliopsida</taxon>
        <taxon>Zingiberales</taxon>
        <taxon>Zingiberaceae</taxon>
        <taxon>Zingiber</taxon>
    </lineage>
</organism>
<name>A0A8J5GWU3_ZINOF</name>
<gene>
    <name evidence="1" type="ORF">ZIOFF_024762</name>
</gene>
<dbReference type="AlphaFoldDB" id="A0A8J5GWU3"/>
<dbReference type="SUPFAM" id="SSF51735">
    <property type="entry name" value="NAD(P)-binding Rossmann-fold domains"/>
    <property type="match status" value="1"/>
</dbReference>
<dbReference type="EMBL" id="JACMSC010000007">
    <property type="protein sequence ID" value="KAG6514407.1"/>
    <property type="molecule type" value="Genomic_DNA"/>
</dbReference>
<keyword evidence="2" id="KW-1185">Reference proteome</keyword>
<dbReference type="InterPro" id="IPR055280">
    <property type="entry name" value="TIC32"/>
</dbReference>
<protein>
    <submittedName>
        <fullName evidence="1">Uncharacterized protein</fullName>
    </submittedName>
</protein>
<evidence type="ECO:0000313" key="1">
    <source>
        <dbReference type="EMBL" id="KAG6514407.1"/>
    </source>
</evidence>
<dbReference type="PANTHER" id="PTHR48476">
    <property type="entry name" value="SHORT-CHAIN DEHYDROGENASE TIC 32, CHLOROPLASTIC-LIKE"/>
    <property type="match status" value="1"/>
</dbReference>
<dbReference type="Gene3D" id="3.40.50.720">
    <property type="entry name" value="NAD(P)-binding Rossmann-like Domain"/>
    <property type="match status" value="1"/>
</dbReference>
<reference evidence="1 2" key="1">
    <citation type="submission" date="2020-08" db="EMBL/GenBank/DDBJ databases">
        <title>Plant Genome Project.</title>
        <authorList>
            <person name="Zhang R.-G."/>
        </authorList>
    </citation>
    <scope>NUCLEOTIDE SEQUENCE [LARGE SCALE GENOMIC DNA]</scope>
    <source>
        <tissue evidence="1">Rhizome</tissue>
    </source>
</reference>
<dbReference type="InterPro" id="IPR002347">
    <property type="entry name" value="SDR_fam"/>
</dbReference>
<sequence>MNDFGSQSTSEQVIDDIDASSHSVIIIIGKSGGIRAEIARVMALRGAHIIIRTRNLEATDAVKQHISQNNPSAKSNIIELELSSQKSMQGFANKFLATNLPLKML</sequence>